<dbReference type="AlphaFoldDB" id="A0A8X7THM1"/>
<dbReference type="EMBL" id="JAAMPC010001030">
    <property type="protein sequence ID" value="KAG2241396.1"/>
    <property type="molecule type" value="Genomic_DNA"/>
</dbReference>
<feature type="compositionally biased region" description="Low complexity" evidence="1">
    <location>
        <begin position="266"/>
        <end position="275"/>
    </location>
</feature>
<dbReference type="Proteomes" id="UP000886595">
    <property type="component" value="Unassembled WGS sequence"/>
</dbReference>
<evidence type="ECO:0000313" key="3">
    <source>
        <dbReference type="Proteomes" id="UP000886595"/>
    </source>
</evidence>
<sequence>MLRQDALARLVHMRAAFHRFGEERMIRKGSNLSDKGLNLSGSWQQGHSATTIPVGVFKLDAQRILPPLGGNYNSKAVERLRPSGLNSDRAFGAKLLLSAAVAAPLAFQPKRDDQLCESAVPRTSFKFRRSKGSIGRAFRGSYYVLKIRIKRAFTLLFHREISVLVELILGHLRYLLTDVPPQPNSPPDNVLARIDPRASLGSKEGLLPASDSADNQFPLSYQLSWLFGAESVPSPSPADREAVARPLAAQAAANSRRVGLGPRPSPQSQSFSSSDPFCRLPLPTLFHRPGCSPWRPDAVMIRPVAGFSVLRIFKSAGNARTPQRRRGALPRWTLPPAEPFRSGQAVKQKR</sequence>
<evidence type="ECO:0000313" key="2">
    <source>
        <dbReference type="EMBL" id="KAG2241396.1"/>
    </source>
</evidence>
<gene>
    <name evidence="2" type="ORF">Bca52824_096619</name>
</gene>
<evidence type="ECO:0008006" key="4">
    <source>
        <dbReference type="Google" id="ProtNLM"/>
    </source>
</evidence>
<protein>
    <recommendedName>
        <fullName evidence="4">Senescence-associated protein</fullName>
    </recommendedName>
</protein>
<accession>A0A8X7THM1</accession>
<comment type="caution">
    <text evidence="2">The sequence shown here is derived from an EMBL/GenBank/DDBJ whole genome shotgun (WGS) entry which is preliminary data.</text>
</comment>
<evidence type="ECO:0000256" key="1">
    <source>
        <dbReference type="SAM" id="MobiDB-lite"/>
    </source>
</evidence>
<feature type="region of interest" description="Disordered" evidence="1">
    <location>
        <begin position="254"/>
        <end position="275"/>
    </location>
</feature>
<keyword evidence="3" id="KW-1185">Reference proteome</keyword>
<proteinExistence type="predicted"/>
<dbReference type="PANTHER" id="PTHR33047">
    <property type="entry name" value="PROTEIN TAR1"/>
    <property type="match status" value="1"/>
</dbReference>
<dbReference type="OrthoDB" id="5871328at2759"/>
<reference evidence="2 3" key="1">
    <citation type="submission" date="2020-02" db="EMBL/GenBank/DDBJ databases">
        <authorList>
            <person name="Ma Q."/>
            <person name="Huang Y."/>
            <person name="Song X."/>
            <person name="Pei D."/>
        </authorList>
    </citation>
    <scope>NUCLEOTIDE SEQUENCE [LARGE SCALE GENOMIC DNA]</scope>
    <source>
        <strain evidence="2">Sxm20200214</strain>
        <tissue evidence="2">Leaf</tissue>
    </source>
</reference>
<name>A0A8X7THM1_BRACI</name>
<dbReference type="PANTHER" id="PTHR33047:SF41">
    <property type="entry name" value="REGULATOR OF RDNA TRANSCRIPTION PROTEIN 15"/>
    <property type="match status" value="1"/>
</dbReference>
<dbReference type="InterPro" id="IPR052997">
    <property type="entry name" value="RRT15-like"/>
</dbReference>
<feature type="region of interest" description="Disordered" evidence="1">
    <location>
        <begin position="318"/>
        <end position="350"/>
    </location>
</feature>
<organism evidence="2 3">
    <name type="scientific">Brassica carinata</name>
    <name type="common">Ethiopian mustard</name>
    <name type="synonym">Abyssinian cabbage</name>
    <dbReference type="NCBI Taxonomy" id="52824"/>
    <lineage>
        <taxon>Eukaryota</taxon>
        <taxon>Viridiplantae</taxon>
        <taxon>Streptophyta</taxon>
        <taxon>Embryophyta</taxon>
        <taxon>Tracheophyta</taxon>
        <taxon>Spermatophyta</taxon>
        <taxon>Magnoliopsida</taxon>
        <taxon>eudicotyledons</taxon>
        <taxon>Gunneridae</taxon>
        <taxon>Pentapetalae</taxon>
        <taxon>rosids</taxon>
        <taxon>malvids</taxon>
        <taxon>Brassicales</taxon>
        <taxon>Brassicaceae</taxon>
        <taxon>Brassiceae</taxon>
        <taxon>Brassica</taxon>
    </lineage>
</organism>